<evidence type="ECO:0000313" key="1">
    <source>
        <dbReference type="EMBL" id="WPH01769.1"/>
    </source>
</evidence>
<dbReference type="EMBL" id="CP138585">
    <property type="protein sequence ID" value="WPH01769.1"/>
    <property type="molecule type" value="Genomic_DNA"/>
</dbReference>
<dbReference type="AlphaFoldDB" id="A0AAQ3R8I6"/>
<evidence type="ECO:0000313" key="2">
    <source>
        <dbReference type="Proteomes" id="UP001303373"/>
    </source>
</evidence>
<gene>
    <name evidence="1" type="ORF">R9X50_00462100</name>
</gene>
<keyword evidence="2" id="KW-1185">Reference proteome</keyword>
<dbReference type="Pfam" id="PF07081">
    <property type="entry name" value="DUF1349"/>
    <property type="match status" value="1"/>
</dbReference>
<dbReference type="PANTHER" id="PTHR35332:SF2">
    <property type="entry name" value="REGULATION OF ENOLASE PROTEIN 1"/>
    <property type="match status" value="1"/>
</dbReference>
<sequence>MAPWQQLNSTAPLPAEGATAFTITTAPQKDIWRASPTWNVFDAPMIYQKIKKSKFKSFRVTVTGPWKTLFDQGGFLLAFPVQTKLANESKWIKAGIEFFKGQPKVGVVGTDTFSDWSLYPLSEGSGNEGTFEAVLEDGSLWIYLVAKDGERHPLREVRWAFQEGDDDDAEMWVGAYAAKPTREADGSDEGIEVEFKDFKLETCG</sequence>
<protein>
    <submittedName>
        <fullName evidence="1">Uncharacterized protein</fullName>
    </submittedName>
</protein>
<dbReference type="PANTHER" id="PTHR35332">
    <property type="entry name" value="REGULATION OF ENOLASE PROTEIN 1"/>
    <property type="match status" value="1"/>
</dbReference>
<accession>A0AAQ3R8I6</accession>
<dbReference type="Proteomes" id="UP001303373">
    <property type="component" value="Chromosome 6"/>
</dbReference>
<reference evidence="1 2" key="1">
    <citation type="submission" date="2023-11" db="EMBL/GenBank/DDBJ databases">
        <title>An acidophilic fungus is an integral part of prey digestion in a carnivorous sundew plant.</title>
        <authorList>
            <person name="Tsai I.J."/>
        </authorList>
    </citation>
    <scope>NUCLEOTIDE SEQUENCE [LARGE SCALE GENOMIC DNA]</scope>
    <source>
        <strain evidence="1">169a</strain>
    </source>
</reference>
<dbReference type="Gene3D" id="2.60.120.200">
    <property type="match status" value="1"/>
</dbReference>
<proteinExistence type="predicted"/>
<name>A0AAQ3R8I6_9PEZI</name>
<organism evidence="1 2">
    <name type="scientific">Acrodontium crateriforme</name>
    <dbReference type="NCBI Taxonomy" id="150365"/>
    <lineage>
        <taxon>Eukaryota</taxon>
        <taxon>Fungi</taxon>
        <taxon>Dikarya</taxon>
        <taxon>Ascomycota</taxon>
        <taxon>Pezizomycotina</taxon>
        <taxon>Dothideomycetes</taxon>
        <taxon>Dothideomycetidae</taxon>
        <taxon>Mycosphaerellales</taxon>
        <taxon>Teratosphaeriaceae</taxon>
        <taxon>Acrodontium</taxon>
    </lineage>
</organism>
<dbReference type="InterPro" id="IPR009784">
    <property type="entry name" value="DUF1349"/>
</dbReference>